<dbReference type="PROSITE" id="PS00154">
    <property type="entry name" value="ATPASE_E1_E2"/>
    <property type="match status" value="1"/>
</dbReference>
<dbReference type="PROSITE" id="PS50846">
    <property type="entry name" value="HMA_2"/>
    <property type="match status" value="2"/>
</dbReference>
<evidence type="ECO:0000256" key="3">
    <source>
        <dbReference type="ARBA" id="ARBA00022448"/>
    </source>
</evidence>
<feature type="domain" description="HMA" evidence="16">
    <location>
        <begin position="107"/>
        <end position="172"/>
    </location>
</feature>
<dbReference type="GO" id="GO:0016020">
    <property type="term" value="C:membrane"/>
    <property type="evidence" value="ECO:0007669"/>
    <property type="project" value="UniProtKB-SubCell"/>
</dbReference>
<dbReference type="PANTHER" id="PTHR43520:SF32">
    <property type="entry name" value="COPPER RESISTANCE P-TYPE ATPASE (EUROFUNG)"/>
    <property type="match status" value="1"/>
</dbReference>
<keyword evidence="10" id="KW-1278">Translocase</keyword>
<reference evidence="17" key="1">
    <citation type="journal article" date="2020" name="Stud. Mycol.">
        <title>101 Dothideomycetes genomes: a test case for predicting lifestyles and emergence of pathogens.</title>
        <authorList>
            <person name="Haridas S."/>
            <person name="Albert R."/>
            <person name="Binder M."/>
            <person name="Bloem J."/>
            <person name="Labutti K."/>
            <person name="Salamov A."/>
            <person name="Andreopoulos B."/>
            <person name="Baker S."/>
            <person name="Barry K."/>
            <person name="Bills G."/>
            <person name="Bluhm B."/>
            <person name="Cannon C."/>
            <person name="Castanera R."/>
            <person name="Culley D."/>
            <person name="Daum C."/>
            <person name="Ezra D."/>
            <person name="Gonzalez J."/>
            <person name="Henrissat B."/>
            <person name="Kuo A."/>
            <person name="Liang C."/>
            <person name="Lipzen A."/>
            <person name="Lutzoni F."/>
            <person name="Magnuson J."/>
            <person name="Mondo S."/>
            <person name="Nolan M."/>
            <person name="Ohm R."/>
            <person name="Pangilinan J."/>
            <person name="Park H.-J."/>
            <person name="Ramirez L."/>
            <person name="Alfaro M."/>
            <person name="Sun H."/>
            <person name="Tritt A."/>
            <person name="Yoshinaga Y."/>
            <person name="Zwiers L.-H."/>
            <person name="Turgeon B."/>
            <person name="Goodwin S."/>
            <person name="Spatafora J."/>
            <person name="Crous P."/>
            <person name="Grigoriev I."/>
        </authorList>
    </citation>
    <scope>NUCLEOTIDE SEQUENCE</scope>
    <source>
        <strain evidence="17">Tuck. ex Michener</strain>
    </source>
</reference>
<dbReference type="Pfam" id="PF00122">
    <property type="entry name" value="E1-E2_ATPase"/>
    <property type="match status" value="1"/>
</dbReference>
<feature type="transmembrane region" description="Helical" evidence="15">
    <location>
        <begin position="381"/>
        <end position="400"/>
    </location>
</feature>
<dbReference type="InterPro" id="IPR008250">
    <property type="entry name" value="ATPase_P-typ_transduc_dom_A_sf"/>
</dbReference>
<dbReference type="PANTHER" id="PTHR43520">
    <property type="entry name" value="ATP7, ISOFORM B"/>
    <property type="match status" value="1"/>
</dbReference>
<keyword evidence="14 15" id="KW-0472">Membrane</keyword>
<evidence type="ECO:0000256" key="12">
    <source>
        <dbReference type="ARBA" id="ARBA00023008"/>
    </source>
</evidence>
<evidence type="ECO:0000259" key="16">
    <source>
        <dbReference type="PROSITE" id="PS50846"/>
    </source>
</evidence>
<dbReference type="FunFam" id="3.30.70.100:FF:000001">
    <property type="entry name" value="ATPase copper transporting beta"/>
    <property type="match status" value="2"/>
</dbReference>
<evidence type="ECO:0000256" key="1">
    <source>
        <dbReference type="ARBA" id="ARBA00004127"/>
    </source>
</evidence>
<keyword evidence="7 15" id="KW-0547">Nucleotide-binding</keyword>
<dbReference type="InterPro" id="IPR006121">
    <property type="entry name" value="HMA_dom"/>
</dbReference>
<dbReference type="SUPFAM" id="SSF81653">
    <property type="entry name" value="Calcium ATPase, transduction domain A"/>
    <property type="match status" value="1"/>
</dbReference>
<dbReference type="Pfam" id="PF00403">
    <property type="entry name" value="HMA"/>
    <property type="match status" value="2"/>
</dbReference>
<keyword evidence="9" id="KW-0460">Magnesium</keyword>
<feature type="transmembrane region" description="Helical" evidence="15">
    <location>
        <begin position="986"/>
        <end position="1009"/>
    </location>
</feature>
<dbReference type="Gene3D" id="3.40.1110.10">
    <property type="entry name" value="Calcium-transporting ATPase, cytoplasmic domain N"/>
    <property type="match status" value="1"/>
</dbReference>
<evidence type="ECO:0000256" key="6">
    <source>
        <dbReference type="ARBA" id="ARBA00022737"/>
    </source>
</evidence>
<dbReference type="InterPro" id="IPR027256">
    <property type="entry name" value="P-typ_ATPase_IB"/>
</dbReference>
<feature type="transmembrane region" description="Helical" evidence="15">
    <location>
        <begin position="412"/>
        <end position="431"/>
    </location>
</feature>
<dbReference type="InterPro" id="IPR044492">
    <property type="entry name" value="P_typ_ATPase_HD_dom"/>
</dbReference>
<accession>A0A6A6HI19</accession>
<dbReference type="Gene3D" id="3.30.70.100">
    <property type="match status" value="2"/>
</dbReference>
<keyword evidence="5 15" id="KW-0479">Metal-binding</keyword>
<comment type="subcellular location">
    <subcellularLocation>
        <location evidence="1">Endomembrane system</location>
        <topology evidence="1">Multi-pass membrane protein</topology>
    </subcellularLocation>
    <subcellularLocation>
        <location evidence="15">Membrane</location>
    </subcellularLocation>
</comment>
<evidence type="ECO:0000313" key="17">
    <source>
        <dbReference type="EMBL" id="KAF2237746.1"/>
    </source>
</evidence>
<dbReference type="Gene3D" id="2.70.150.10">
    <property type="entry name" value="Calcium-transporting ATPase, cytoplasmic transduction domain A"/>
    <property type="match status" value="1"/>
</dbReference>
<dbReference type="SFLD" id="SFLDF00027">
    <property type="entry name" value="p-type_atpase"/>
    <property type="match status" value="1"/>
</dbReference>
<dbReference type="AlphaFoldDB" id="A0A6A6HI19"/>
<dbReference type="Proteomes" id="UP000800092">
    <property type="component" value="Unassembled WGS sequence"/>
</dbReference>
<keyword evidence="18" id="KW-1185">Reference proteome</keyword>
<dbReference type="CDD" id="cd00371">
    <property type="entry name" value="HMA"/>
    <property type="match status" value="2"/>
</dbReference>
<evidence type="ECO:0000256" key="14">
    <source>
        <dbReference type="ARBA" id="ARBA00023136"/>
    </source>
</evidence>
<evidence type="ECO:0000256" key="2">
    <source>
        <dbReference type="ARBA" id="ARBA00006024"/>
    </source>
</evidence>
<dbReference type="SUPFAM" id="SSF81665">
    <property type="entry name" value="Calcium ATPase, transmembrane domain M"/>
    <property type="match status" value="1"/>
</dbReference>
<evidence type="ECO:0000256" key="15">
    <source>
        <dbReference type="RuleBase" id="RU362081"/>
    </source>
</evidence>
<name>A0A6A6HI19_VIRVR</name>
<dbReference type="InterPro" id="IPR017969">
    <property type="entry name" value="Heavy-metal-associated_CS"/>
</dbReference>
<feature type="transmembrane region" description="Helical" evidence="15">
    <location>
        <begin position="566"/>
        <end position="589"/>
    </location>
</feature>
<dbReference type="GO" id="GO:0055070">
    <property type="term" value="P:copper ion homeostasis"/>
    <property type="evidence" value="ECO:0007669"/>
    <property type="project" value="TreeGrafter"/>
</dbReference>
<keyword evidence="12" id="KW-0186">Copper</keyword>
<keyword evidence="11 15" id="KW-1133">Transmembrane helix</keyword>
<dbReference type="GO" id="GO:0005507">
    <property type="term" value="F:copper ion binding"/>
    <property type="evidence" value="ECO:0007669"/>
    <property type="project" value="InterPro"/>
</dbReference>
<dbReference type="CDD" id="cd02094">
    <property type="entry name" value="P-type_ATPase_Cu-like"/>
    <property type="match status" value="1"/>
</dbReference>
<dbReference type="NCBIfam" id="TIGR01494">
    <property type="entry name" value="ATPase_P-type"/>
    <property type="match status" value="2"/>
</dbReference>
<dbReference type="InterPro" id="IPR059000">
    <property type="entry name" value="ATPase_P-type_domA"/>
</dbReference>
<keyword evidence="6" id="KW-0677">Repeat</keyword>
<gene>
    <name evidence="17" type="ORF">EV356DRAFT_527015</name>
</gene>
<dbReference type="GO" id="GO:0016887">
    <property type="term" value="F:ATP hydrolysis activity"/>
    <property type="evidence" value="ECO:0007669"/>
    <property type="project" value="InterPro"/>
</dbReference>
<evidence type="ECO:0000256" key="10">
    <source>
        <dbReference type="ARBA" id="ARBA00022967"/>
    </source>
</evidence>
<dbReference type="NCBIfam" id="TIGR01525">
    <property type="entry name" value="ATPase-IB_hvy"/>
    <property type="match status" value="1"/>
</dbReference>
<dbReference type="Gene3D" id="3.40.50.1000">
    <property type="entry name" value="HAD superfamily/HAD-like"/>
    <property type="match status" value="1"/>
</dbReference>
<dbReference type="EMBL" id="ML991778">
    <property type="protein sequence ID" value="KAF2237746.1"/>
    <property type="molecule type" value="Genomic_DNA"/>
</dbReference>
<evidence type="ECO:0000256" key="11">
    <source>
        <dbReference type="ARBA" id="ARBA00022989"/>
    </source>
</evidence>
<evidence type="ECO:0000313" key="18">
    <source>
        <dbReference type="Proteomes" id="UP000800092"/>
    </source>
</evidence>
<dbReference type="GO" id="GO:0043682">
    <property type="term" value="F:P-type divalent copper transporter activity"/>
    <property type="evidence" value="ECO:0007669"/>
    <property type="project" value="TreeGrafter"/>
</dbReference>
<dbReference type="InterPro" id="IPR036163">
    <property type="entry name" value="HMA_dom_sf"/>
</dbReference>
<evidence type="ECO:0000256" key="4">
    <source>
        <dbReference type="ARBA" id="ARBA00022692"/>
    </source>
</evidence>
<organism evidence="17 18">
    <name type="scientific">Viridothelium virens</name>
    <name type="common">Speckled blister lichen</name>
    <name type="synonym">Trypethelium virens</name>
    <dbReference type="NCBI Taxonomy" id="1048519"/>
    <lineage>
        <taxon>Eukaryota</taxon>
        <taxon>Fungi</taxon>
        <taxon>Dikarya</taxon>
        <taxon>Ascomycota</taxon>
        <taxon>Pezizomycotina</taxon>
        <taxon>Dothideomycetes</taxon>
        <taxon>Dothideomycetes incertae sedis</taxon>
        <taxon>Trypetheliales</taxon>
        <taxon>Trypetheliaceae</taxon>
        <taxon>Viridothelium</taxon>
    </lineage>
</organism>
<dbReference type="InterPro" id="IPR006122">
    <property type="entry name" value="HMA_Cu_ion-bd"/>
</dbReference>
<dbReference type="InterPro" id="IPR036412">
    <property type="entry name" value="HAD-like_sf"/>
</dbReference>
<dbReference type="SUPFAM" id="SSF56784">
    <property type="entry name" value="HAD-like"/>
    <property type="match status" value="1"/>
</dbReference>
<dbReference type="PRINTS" id="PR00119">
    <property type="entry name" value="CATATPASE"/>
</dbReference>
<keyword evidence="4 15" id="KW-0812">Transmembrane</keyword>
<dbReference type="SFLD" id="SFLDS00003">
    <property type="entry name" value="Haloacid_Dehalogenase"/>
    <property type="match status" value="1"/>
</dbReference>
<dbReference type="GO" id="GO:0005524">
    <property type="term" value="F:ATP binding"/>
    <property type="evidence" value="ECO:0007669"/>
    <property type="project" value="UniProtKB-UniRule"/>
</dbReference>
<evidence type="ECO:0000256" key="5">
    <source>
        <dbReference type="ARBA" id="ARBA00022723"/>
    </source>
</evidence>
<evidence type="ECO:0000256" key="8">
    <source>
        <dbReference type="ARBA" id="ARBA00022840"/>
    </source>
</evidence>
<dbReference type="NCBIfam" id="TIGR00003">
    <property type="entry name" value="copper ion binding protein"/>
    <property type="match status" value="2"/>
</dbReference>
<dbReference type="Pfam" id="PF00702">
    <property type="entry name" value="Hydrolase"/>
    <property type="match status" value="1"/>
</dbReference>
<sequence>MLAEKLSSRDALSTGVFKAEVSIIGMTCSACTGAITDAVQALEFVHSITVSLITNSATVEFEDRSNAKRIVETIEDTGFDAILENVLDVNSEAKANRESRIVQIDLWRATYAIGGMTCSACSSAISGALGNLSFVRNIDINLIHNSGTVVFTGRHHLDEITEAIEDCGFDATLDAVASFDQKKEEDIGRVLQIKIAGMHCPSCPGRVLEALDAFKDDTLQLEESLILENPVLKIKYTPHPPNFTIRHIIAAIASVDSNFEVSIYHPPTIEERSKATLAKHRRGILLRLLLSFIMAIPTFVIGVVIMSLLSAESPTRMFMMEPWAANVSRTEWALFILSTPVYFFAADTYHKKALKEVRALWRPSSRTPVLRRFYRFGSMNTLICLGTSVAYFSSIANLAITANSGATSSGDSFYFDSVVFLTMFLLIGRFLEAYSKAKTGDAVESLGKLRPSEAILIDPIAMQDQIVLVDLLEVGDVVRVSNGSSPPFDGIVLQGEASFDEASLTGESRPVTKTVGDTVYSGTVNKTGPITVGISSIAGTSMLDQIIQVVREGQTRRAPVERAADLITGHFAPFVVLVGIITWIVWMSLGLSHALPSDYRDSDAGGWSFWALRFAIAVFVIACPCGIGLAAPTALFVGGGLAAKNGILVKGGGEAFQEASTLDCIVFDKTGTLTQGEDPAVTDYESYNGDDDQVYLAMAKCLEENSLHPVASAITTFCSNQHNVSQALNTVEMTDIDEIVGKGMRGTFKARTISSELVSVILGNERLMSDHGVELSLAQLKTIDLWKSQGKSIGLMAVNTRLHTSEKSPLRQPTAGTYKLSTIFAITDPLRPEASIVISALQSCNIAVWMLSGDNPTTAQAVGAQVGISSDNIIAGVLPDQKAEKIRWLQDYLSKPIRPNILKRFFRAICGRSLQSFARLERKKATVAMVGDGINDAPALATADIGIAIGSGSDVALSSASFVLINSHLSTLLTLINLSRLVFRRVWFNFGWALVYNCVAMPIAAGVLYPLKSAGVCSSLALRSGLPGLGFRRGANLAGKISGRSSSAKLHNQNRDGCATGRRSEARLEEGVEIEGKDLRQEVSRK</sequence>
<keyword evidence="13" id="KW-0406">Ion transport</keyword>
<dbReference type="SFLD" id="SFLDG00002">
    <property type="entry name" value="C1.7:_P-type_atpase_like"/>
    <property type="match status" value="1"/>
</dbReference>
<dbReference type="InterPro" id="IPR001757">
    <property type="entry name" value="P_typ_ATPase"/>
</dbReference>
<dbReference type="InterPro" id="IPR023298">
    <property type="entry name" value="ATPase_P-typ_TM_dom_sf"/>
</dbReference>
<feature type="transmembrane region" description="Helical" evidence="15">
    <location>
        <begin position="609"/>
        <end position="637"/>
    </location>
</feature>
<dbReference type="PROSITE" id="PS01047">
    <property type="entry name" value="HMA_1"/>
    <property type="match status" value="2"/>
</dbReference>
<keyword evidence="8 15" id="KW-0067">ATP-binding</keyword>
<evidence type="ECO:0000256" key="13">
    <source>
        <dbReference type="ARBA" id="ARBA00023065"/>
    </source>
</evidence>
<dbReference type="InterPro" id="IPR023299">
    <property type="entry name" value="ATPase_P-typ_cyto_dom_N"/>
</dbReference>
<proteinExistence type="inferred from homology"/>
<dbReference type="InterPro" id="IPR023214">
    <property type="entry name" value="HAD_sf"/>
</dbReference>
<feature type="transmembrane region" description="Helical" evidence="15">
    <location>
        <begin position="284"/>
        <end position="311"/>
    </location>
</feature>
<evidence type="ECO:0000256" key="7">
    <source>
        <dbReference type="ARBA" id="ARBA00022741"/>
    </source>
</evidence>
<evidence type="ECO:0000256" key="9">
    <source>
        <dbReference type="ARBA" id="ARBA00022842"/>
    </source>
</evidence>
<dbReference type="OrthoDB" id="432719at2759"/>
<dbReference type="InterPro" id="IPR018303">
    <property type="entry name" value="ATPase_P-typ_P_site"/>
</dbReference>
<comment type="similarity">
    <text evidence="2 15">Belongs to the cation transport ATPase (P-type) (TC 3.A.3) family. Type IB subfamily.</text>
</comment>
<dbReference type="SUPFAM" id="SSF55008">
    <property type="entry name" value="HMA, heavy metal-associated domain"/>
    <property type="match status" value="2"/>
</dbReference>
<dbReference type="SUPFAM" id="SSF81660">
    <property type="entry name" value="Metal cation-transporting ATPase, ATP-binding domain N"/>
    <property type="match status" value="1"/>
</dbReference>
<keyword evidence="3" id="KW-0813">Transport</keyword>
<feature type="domain" description="HMA" evidence="16">
    <location>
        <begin position="17"/>
        <end position="82"/>
    </location>
</feature>
<protein>
    <submittedName>
        <fullName evidence="17">Heavy metal translocatin</fullName>
    </submittedName>
</protein>
<dbReference type="FunFam" id="2.70.150.10:FF:000068">
    <property type="entry name" value="Copper resistance-associated P-type ATPase"/>
    <property type="match status" value="1"/>
</dbReference>